<comment type="caution">
    <text evidence="1">The sequence shown here is derived from an EMBL/GenBank/DDBJ whole genome shotgun (WGS) entry which is preliminary data.</text>
</comment>
<name>A0A4R5W7M7_MYCMU</name>
<gene>
    <name evidence="1" type="ORF">EUA03_24850</name>
</gene>
<accession>A0A4R5W7M7</accession>
<evidence type="ECO:0000313" key="2">
    <source>
        <dbReference type="Proteomes" id="UP000294929"/>
    </source>
</evidence>
<dbReference type="RefSeq" id="WP_133428245.1">
    <property type="nucleotide sequence ID" value="NZ_SDLO01000032.1"/>
</dbReference>
<protein>
    <submittedName>
        <fullName evidence="1">Uncharacterized protein</fullName>
    </submittedName>
</protein>
<reference evidence="1 2" key="1">
    <citation type="submission" date="2019-01" db="EMBL/GenBank/DDBJ databases">
        <title>High-quality-draft genome sequences of five non-tuberculosis mycobacteriaceae isolated from a nosocomial environment.</title>
        <authorList>
            <person name="Tiago I."/>
            <person name="Alarico S."/>
            <person name="Pereira S.G."/>
            <person name="Coelho C."/>
            <person name="Maranha A."/>
            <person name="Empadinhas N."/>
        </authorList>
    </citation>
    <scope>NUCLEOTIDE SEQUENCE [LARGE SCALE GENOMIC DNA]</scope>
    <source>
        <strain evidence="1 2">24AIII</strain>
    </source>
</reference>
<organism evidence="1 2">
    <name type="scientific">Mycolicibacterium mucogenicum</name>
    <name type="common">Mycobacterium mucogenicum</name>
    <dbReference type="NCBI Taxonomy" id="56689"/>
    <lineage>
        <taxon>Bacteria</taxon>
        <taxon>Bacillati</taxon>
        <taxon>Actinomycetota</taxon>
        <taxon>Actinomycetes</taxon>
        <taxon>Mycobacteriales</taxon>
        <taxon>Mycobacteriaceae</taxon>
        <taxon>Mycolicibacterium</taxon>
    </lineage>
</organism>
<dbReference type="AlphaFoldDB" id="A0A4R5W7M7"/>
<evidence type="ECO:0000313" key="1">
    <source>
        <dbReference type="EMBL" id="TDK84749.1"/>
    </source>
</evidence>
<sequence>MSAIPLITASRTNTALAAALATVPEWGKTLDLRAAVQHKLENLTGTTQPPTPTSADQIDAWLTGAIAATDAQALTDRQHRALQSLSGELTHSLDSIVFVHGDVMLTALHTQLADVMKDVATAADKLEGADNANAAITARVEKYWRALPELRARYDNIRVAQAAINVAIDPTLQQSATSRYLDDPLASDLVLANVDQLVPGWRGPDPNYHVGSGTSPRRAPWPTEAIEQLLWIATSDAEPWVPTTDQLDQLNEQRLKRPASNVKPIVIHQRPDLQPSR</sequence>
<proteinExistence type="predicted"/>
<dbReference type="Proteomes" id="UP000294929">
    <property type="component" value="Unassembled WGS sequence"/>
</dbReference>
<dbReference type="EMBL" id="SDLO01000032">
    <property type="protein sequence ID" value="TDK84749.1"/>
    <property type="molecule type" value="Genomic_DNA"/>
</dbReference>